<evidence type="ECO:0000259" key="1">
    <source>
        <dbReference type="Pfam" id="PF00501"/>
    </source>
</evidence>
<proteinExistence type="predicted"/>
<evidence type="ECO:0000313" key="2">
    <source>
        <dbReference type="EMBL" id="RKH76306.1"/>
    </source>
</evidence>
<dbReference type="PANTHER" id="PTHR43767">
    <property type="entry name" value="LONG-CHAIN-FATTY-ACID--COA LIGASE"/>
    <property type="match status" value="1"/>
</dbReference>
<dbReference type="Pfam" id="PF00501">
    <property type="entry name" value="AMP-binding"/>
    <property type="match status" value="1"/>
</dbReference>
<organism evidence="2 3">
    <name type="scientific">Corallococcus praedator</name>
    <dbReference type="NCBI Taxonomy" id="2316724"/>
    <lineage>
        <taxon>Bacteria</taxon>
        <taxon>Pseudomonadati</taxon>
        <taxon>Myxococcota</taxon>
        <taxon>Myxococcia</taxon>
        <taxon>Myxococcales</taxon>
        <taxon>Cystobacterineae</taxon>
        <taxon>Myxococcaceae</taxon>
        <taxon>Corallococcus</taxon>
    </lineage>
</organism>
<dbReference type="PANTHER" id="PTHR43767:SF1">
    <property type="entry name" value="NONRIBOSOMAL PEPTIDE SYNTHASE PES1 (EUROFUNG)-RELATED"/>
    <property type="match status" value="1"/>
</dbReference>
<dbReference type="RefSeq" id="WP_147452778.1">
    <property type="nucleotide sequence ID" value="NZ_RAWI01001343.1"/>
</dbReference>
<dbReference type="SUPFAM" id="SSF56801">
    <property type="entry name" value="Acetyl-CoA synthetase-like"/>
    <property type="match status" value="1"/>
</dbReference>
<dbReference type="Proteomes" id="UP000278907">
    <property type="component" value="Unassembled WGS sequence"/>
</dbReference>
<dbReference type="InterPro" id="IPR050237">
    <property type="entry name" value="ATP-dep_AMP-bd_enzyme"/>
</dbReference>
<dbReference type="InterPro" id="IPR000873">
    <property type="entry name" value="AMP-dep_synth/lig_dom"/>
</dbReference>
<keyword evidence="3" id="KW-1185">Reference proteome</keyword>
<feature type="domain" description="AMP-dependent synthetase/ligase" evidence="1">
    <location>
        <begin position="34"/>
        <end position="105"/>
    </location>
</feature>
<keyword evidence="2" id="KW-0436">Ligase</keyword>
<sequence length="106" mass="10900">MAAPEVVPWPEEFVRRYVGAGYWAGRPLGELLGEAAARTPDAPALVDGDVRLTHAGLLARADATAARLAGLGLAPGDRIVVQLANTAAFVVLAVACLRSGIVPVMA</sequence>
<reference evidence="2 3" key="1">
    <citation type="submission" date="2018-09" db="EMBL/GenBank/DDBJ databases">
        <authorList>
            <person name="Livingstone P.G."/>
            <person name="Whitworth D.E."/>
        </authorList>
    </citation>
    <scope>NUCLEOTIDE SEQUENCE [LARGE SCALE GENOMIC DNA]</scope>
    <source>
        <strain evidence="2 3">CA031B</strain>
    </source>
</reference>
<comment type="caution">
    <text evidence="2">The sequence shown here is derived from an EMBL/GenBank/DDBJ whole genome shotgun (WGS) entry which is preliminary data.</text>
</comment>
<name>A0ABX9Q507_9BACT</name>
<gene>
    <name evidence="2" type="ORF">D7Y13_44415</name>
</gene>
<dbReference type="EMBL" id="RAWI01001343">
    <property type="protein sequence ID" value="RKH76306.1"/>
    <property type="molecule type" value="Genomic_DNA"/>
</dbReference>
<accession>A0ABX9Q507</accession>
<protein>
    <submittedName>
        <fullName evidence="2">2,3-dihydroxybenzoate-AMP ligase</fullName>
    </submittedName>
</protein>
<evidence type="ECO:0000313" key="3">
    <source>
        <dbReference type="Proteomes" id="UP000278907"/>
    </source>
</evidence>
<dbReference type="Gene3D" id="3.40.50.980">
    <property type="match status" value="1"/>
</dbReference>
<feature type="non-terminal residue" evidence="2">
    <location>
        <position position="106"/>
    </location>
</feature>
<dbReference type="GO" id="GO:0016874">
    <property type="term" value="F:ligase activity"/>
    <property type="evidence" value="ECO:0007669"/>
    <property type="project" value="UniProtKB-KW"/>
</dbReference>